<reference evidence="2 3" key="1">
    <citation type="journal article" date="2017" name="Int. J. Syst. Evol. Microbiol.">
        <title>Bacillus mangrovi sp. nov., isolated from a sediment sample from a mangrove forest.</title>
        <authorList>
            <person name="Gupta V."/>
            <person name="Singh P.K."/>
            <person name="Korpole S."/>
            <person name="Tanuku N.R.S."/>
            <person name="Pinnaka A.K."/>
        </authorList>
    </citation>
    <scope>NUCLEOTIDE SEQUENCE [LARGE SCALE GENOMIC DNA]</scope>
    <source>
        <strain evidence="2 3">KCTC 33872</strain>
    </source>
</reference>
<accession>A0A7X2V677</accession>
<feature type="coiled-coil region" evidence="1">
    <location>
        <begin position="13"/>
        <end position="40"/>
    </location>
</feature>
<evidence type="ECO:0008006" key="4">
    <source>
        <dbReference type="Google" id="ProtNLM"/>
    </source>
</evidence>
<organism evidence="2 3">
    <name type="scientific">Metabacillus mangrovi</name>
    <dbReference type="NCBI Taxonomy" id="1491830"/>
    <lineage>
        <taxon>Bacteria</taxon>
        <taxon>Bacillati</taxon>
        <taxon>Bacillota</taxon>
        <taxon>Bacilli</taxon>
        <taxon>Bacillales</taxon>
        <taxon>Bacillaceae</taxon>
        <taxon>Metabacillus</taxon>
    </lineage>
</organism>
<proteinExistence type="predicted"/>
<keyword evidence="3" id="KW-1185">Reference proteome</keyword>
<evidence type="ECO:0000256" key="1">
    <source>
        <dbReference type="SAM" id="Coils"/>
    </source>
</evidence>
<comment type="caution">
    <text evidence="2">The sequence shown here is derived from an EMBL/GenBank/DDBJ whole genome shotgun (WGS) entry which is preliminary data.</text>
</comment>
<dbReference type="RefSeq" id="WP_155113708.1">
    <property type="nucleotide sequence ID" value="NZ_WMIB01000024.1"/>
</dbReference>
<dbReference type="AlphaFoldDB" id="A0A7X2V677"/>
<dbReference type="OrthoDB" id="2649700at2"/>
<dbReference type="EMBL" id="WMIB01000024">
    <property type="protein sequence ID" value="MTH55215.1"/>
    <property type="molecule type" value="Genomic_DNA"/>
</dbReference>
<dbReference type="Proteomes" id="UP000434639">
    <property type="component" value="Unassembled WGS sequence"/>
</dbReference>
<keyword evidence="1" id="KW-0175">Coiled coil</keyword>
<protein>
    <recommendedName>
        <fullName evidence="4">Ribosomal protein L7/L12 C-terminal domain-containing protein</fullName>
    </recommendedName>
</protein>
<name>A0A7X2V677_9BACI</name>
<evidence type="ECO:0000313" key="2">
    <source>
        <dbReference type="EMBL" id="MTH55215.1"/>
    </source>
</evidence>
<sequence length="98" mass="11275">MEYFVIILFFLVILKLTSKVNKLEDRVKRMQHTVDQVAKDSEMHENPIDLELRKLINEGKDIKAVKKARQTLGLSLLEGKEYIDKLKSAGDSETVRSS</sequence>
<evidence type="ECO:0000313" key="3">
    <source>
        <dbReference type="Proteomes" id="UP000434639"/>
    </source>
</evidence>
<gene>
    <name evidence="2" type="ORF">GKZ89_17590</name>
</gene>